<keyword evidence="3" id="KW-0687">Ribonucleoprotein</keyword>
<accession>A0A1F4XF71</accession>
<dbReference type="InterPro" id="IPR034704">
    <property type="entry name" value="Ribosomal_bL28/bL31-like_sf"/>
</dbReference>
<evidence type="ECO:0000256" key="1">
    <source>
        <dbReference type="ARBA" id="ARBA00008760"/>
    </source>
</evidence>
<dbReference type="InterPro" id="IPR037147">
    <property type="entry name" value="Ribosomal_bL28_sf"/>
</dbReference>
<evidence type="ECO:0000256" key="3">
    <source>
        <dbReference type="ARBA" id="ARBA00023274"/>
    </source>
</evidence>
<gene>
    <name evidence="4" type="ORF">A2943_01010</name>
</gene>
<dbReference type="Proteomes" id="UP000176185">
    <property type="component" value="Unassembled WGS sequence"/>
</dbReference>
<evidence type="ECO:0000313" key="4">
    <source>
        <dbReference type="EMBL" id="OGC80329.1"/>
    </source>
</evidence>
<name>A0A1F4XF71_9BACT</name>
<dbReference type="GO" id="GO:0005840">
    <property type="term" value="C:ribosome"/>
    <property type="evidence" value="ECO:0007669"/>
    <property type="project" value="UniProtKB-KW"/>
</dbReference>
<comment type="similarity">
    <text evidence="1">Belongs to the bacterial ribosomal protein bL28 family.</text>
</comment>
<evidence type="ECO:0008006" key="6">
    <source>
        <dbReference type="Google" id="ProtNLM"/>
    </source>
</evidence>
<dbReference type="STRING" id="1797243.A2943_01010"/>
<keyword evidence="2" id="KW-0689">Ribosomal protein</keyword>
<dbReference type="AlphaFoldDB" id="A0A1F4XF71"/>
<dbReference type="EMBL" id="MEWX01000025">
    <property type="protein sequence ID" value="OGC80329.1"/>
    <property type="molecule type" value="Genomic_DNA"/>
</dbReference>
<dbReference type="Pfam" id="PF00830">
    <property type="entry name" value="Ribosomal_L28"/>
    <property type="match status" value="1"/>
</dbReference>
<dbReference type="SUPFAM" id="SSF143800">
    <property type="entry name" value="L28p-like"/>
    <property type="match status" value="1"/>
</dbReference>
<organism evidence="4 5">
    <name type="scientific">Candidatus Adlerbacteria bacterium RIFCSPLOWO2_01_FULL_51_16</name>
    <dbReference type="NCBI Taxonomy" id="1797243"/>
    <lineage>
        <taxon>Bacteria</taxon>
        <taxon>Candidatus Adleribacteriota</taxon>
    </lineage>
</organism>
<dbReference type="Gene3D" id="2.30.170.40">
    <property type="entry name" value="Ribosomal protein L28/L24"/>
    <property type="match status" value="1"/>
</dbReference>
<evidence type="ECO:0000313" key="5">
    <source>
        <dbReference type="Proteomes" id="UP000176185"/>
    </source>
</evidence>
<comment type="caution">
    <text evidence="4">The sequence shown here is derived from an EMBL/GenBank/DDBJ whole genome shotgun (WGS) entry which is preliminary data.</text>
</comment>
<proteinExistence type="inferred from homology"/>
<protein>
    <recommendedName>
        <fullName evidence="6">50S ribosomal protein L28</fullName>
    </recommendedName>
</protein>
<evidence type="ECO:0000256" key="2">
    <source>
        <dbReference type="ARBA" id="ARBA00022980"/>
    </source>
</evidence>
<dbReference type="GO" id="GO:0003735">
    <property type="term" value="F:structural constituent of ribosome"/>
    <property type="evidence" value="ECO:0007669"/>
    <property type="project" value="InterPro"/>
</dbReference>
<reference evidence="4 5" key="1">
    <citation type="journal article" date="2016" name="Nat. Commun.">
        <title>Thousands of microbial genomes shed light on interconnected biogeochemical processes in an aquifer system.</title>
        <authorList>
            <person name="Anantharaman K."/>
            <person name="Brown C.T."/>
            <person name="Hug L.A."/>
            <person name="Sharon I."/>
            <person name="Castelle C.J."/>
            <person name="Probst A.J."/>
            <person name="Thomas B.C."/>
            <person name="Singh A."/>
            <person name="Wilkins M.J."/>
            <person name="Karaoz U."/>
            <person name="Brodie E.L."/>
            <person name="Williams K.H."/>
            <person name="Hubbard S.S."/>
            <person name="Banfield J.F."/>
        </authorList>
    </citation>
    <scope>NUCLEOTIDE SEQUENCE [LARGE SCALE GENOMIC DNA]</scope>
</reference>
<dbReference type="GO" id="GO:1990904">
    <property type="term" value="C:ribonucleoprotein complex"/>
    <property type="evidence" value="ECO:0007669"/>
    <property type="project" value="UniProtKB-KW"/>
</dbReference>
<sequence length="80" mass="8857">MAKICPVTKKGSQMGGRYSNRIRATKFNPGGMLRKQPNLQKKRIFVPELNKHITLTLSTTAIKTINKNGAYATLKKAGLI</sequence>
<dbReference type="InterPro" id="IPR026569">
    <property type="entry name" value="Ribosomal_bL28"/>
</dbReference>